<gene>
    <name evidence="1" type="primary">MSV201</name>
</gene>
<dbReference type="EMBL" id="AF063866">
    <property type="protein sequence ID" value="AAC97759.1"/>
    <property type="molecule type" value="Genomic_DNA"/>
</dbReference>
<reference evidence="1 2" key="1">
    <citation type="journal article" date="1999" name="J. Virol.">
        <title>The genome of Melanoplus sanguinipes entomopoxvirus.</title>
        <authorList>
            <person name="Afonso C.L."/>
            <person name="Tulman E.R."/>
            <person name="Lu Z."/>
            <person name="Oma E."/>
            <person name="Kutish G.F."/>
            <person name="Rock D.L."/>
        </authorList>
    </citation>
    <scope>NUCLEOTIDE SEQUENCE [LARGE SCALE GENOMIC DNA]</scope>
    <source>
        <strain evidence="1">Tucson</strain>
    </source>
</reference>
<name>Q9YVP1_MSEPV</name>
<accession>Q9YVP1</accession>
<organismHost>
    <name type="scientific">Melanoplus sanguinipes</name>
    <name type="common">Migratory grasshopper</name>
    <dbReference type="NCBI Taxonomy" id="65742"/>
</organismHost>
<dbReference type="GeneID" id="1449754"/>
<organism evidence="1 2">
    <name type="scientific">Melanoplus sanguinipes entomopoxvirus</name>
    <name type="common">MsEPV</name>
    <dbReference type="NCBI Taxonomy" id="83191"/>
    <lineage>
        <taxon>Viruses</taxon>
        <taxon>Varidnaviria</taxon>
        <taxon>Bamfordvirae</taxon>
        <taxon>Nucleocytoviricota</taxon>
        <taxon>Pokkesviricetes</taxon>
        <taxon>Chitovirales</taxon>
        <taxon>Poxviridae</taxon>
        <taxon>Entomopoxvirinae</taxon>
        <taxon>Deltaentomopoxvirus</taxon>
        <taxon>Deltaentomopoxvirus msanguinipes</taxon>
    </lineage>
</organism>
<evidence type="ECO:0000313" key="2">
    <source>
        <dbReference type="Proteomes" id="UP000172353"/>
    </source>
</evidence>
<dbReference type="RefSeq" id="NP_048272.1">
    <property type="nucleotide sequence ID" value="NC_001993.1"/>
</dbReference>
<dbReference type="KEGG" id="vg:1449754"/>
<proteinExistence type="predicted"/>
<dbReference type="Proteomes" id="UP000172353">
    <property type="component" value="Segment"/>
</dbReference>
<dbReference type="PIR" id="T28362">
    <property type="entry name" value="T28362"/>
</dbReference>
<sequence length="177" mass="21173">MTNIPKCHIPKNLMMFNNMIISNRICIAKYKLNLLLDKEKLLNYDMINKIDNIFHEYYNFEHSNGIPINIMKLVEIIMDQESNILNIIHKIENSLKKYYKFCISLPENQESYIDIEYKFVNNGNCHKRKLPENFDDDVCNYKMKKIENVESNLKRKLSENFDDDDCNCKIKKMIIGF</sequence>
<evidence type="ECO:0000313" key="1">
    <source>
        <dbReference type="EMBL" id="AAC97759.1"/>
    </source>
</evidence>
<keyword evidence="2" id="KW-1185">Reference proteome</keyword>
<protein>
    <submittedName>
        <fullName evidence="1">Uncharacterized protein</fullName>
    </submittedName>
</protein>